<dbReference type="CDD" id="cd00299">
    <property type="entry name" value="GST_C_family"/>
    <property type="match status" value="1"/>
</dbReference>
<evidence type="ECO:0000259" key="1">
    <source>
        <dbReference type="PROSITE" id="PS50404"/>
    </source>
</evidence>
<dbReference type="PANTHER" id="PTHR42673:SF21">
    <property type="entry name" value="GLUTATHIONE S-TRANSFERASE YFCF"/>
    <property type="match status" value="1"/>
</dbReference>
<dbReference type="PROSITE" id="PS50404">
    <property type="entry name" value="GST_NTER"/>
    <property type="match status" value="1"/>
</dbReference>
<dbReference type="Gene3D" id="3.40.30.10">
    <property type="entry name" value="Glutaredoxin"/>
    <property type="match status" value="1"/>
</dbReference>
<dbReference type="PROSITE" id="PS50405">
    <property type="entry name" value="GST_CTER"/>
    <property type="match status" value="1"/>
</dbReference>
<reference evidence="3 4" key="1">
    <citation type="submission" date="2012-09" db="EMBL/GenBank/DDBJ databases">
        <title>Genome Sequence of alkane-degrading Bacterium Alcanivorax venustensis ISO4.</title>
        <authorList>
            <person name="Lai Q."/>
            <person name="Shao Z."/>
        </authorList>
    </citation>
    <scope>NUCLEOTIDE SEQUENCE [LARGE SCALE GENOMIC DNA]</scope>
    <source>
        <strain evidence="3 4">ISO4</strain>
    </source>
</reference>
<protein>
    <submittedName>
        <fullName evidence="3">Transferase</fullName>
    </submittedName>
</protein>
<dbReference type="Gene3D" id="1.20.1050.10">
    <property type="match status" value="1"/>
</dbReference>
<keyword evidence="4" id="KW-1185">Reference proteome</keyword>
<organism evidence="3 4">
    <name type="scientific">Alloalcanivorax venustensis ISO4</name>
    <dbReference type="NCBI Taxonomy" id="1177184"/>
    <lineage>
        <taxon>Bacteria</taxon>
        <taxon>Pseudomonadati</taxon>
        <taxon>Pseudomonadota</taxon>
        <taxon>Gammaproteobacteria</taxon>
        <taxon>Oceanospirillales</taxon>
        <taxon>Alcanivoracaceae</taxon>
        <taxon>Alloalcanivorax</taxon>
    </lineage>
</organism>
<dbReference type="InterPro" id="IPR040079">
    <property type="entry name" value="Glutathione_S-Trfase"/>
</dbReference>
<evidence type="ECO:0000313" key="3">
    <source>
        <dbReference type="EMBL" id="MBF5053735.1"/>
    </source>
</evidence>
<evidence type="ECO:0000259" key="2">
    <source>
        <dbReference type="PROSITE" id="PS50405"/>
    </source>
</evidence>
<dbReference type="InterPro" id="IPR036282">
    <property type="entry name" value="Glutathione-S-Trfase_C_sf"/>
</dbReference>
<dbReference type="InterPro" id="IPR004045">
    <property type="entry name" value="Glutathione_S-Trfase_N"/>
</dbReference>
<accession>A0ABS0AHX1</accession>
<sequence length="217" mass="24384">MPMKLYGAVMSPFVRKTRVVLALKGLDYEAVHVDPNNKPEGYEKISPLQRIPALEVDGRYLADSAVICAYLEKTHPEPALYPSDPFQYARTLWFEKYADYELAPHCTFTVFRNRIVKRLMGQDCDEEAIAKALESRIPPMLDYLEQELDGREYLVGDSLTVADIAVASQLVNFRHGGETVDAGRYPNLAAHTERMHALAPFAGTIEKESGFISKMLG</sequence>
<dbReference type="Pfam" id="PF13417">
    <property type="entry name" value="GST_N_3"/>
    <property type="match status" value="1"/>
</dbReference>
<dbReference type="InterPro" id="IPR004046">
    <property type="entry name" value="GST_C"/>
</dbReference>
<proteinExistence type="predicted"/>
<feature type="domain" description="GST N-terminal" evidence="1">
    <location>
        <begin position="1"/>
        <end position="79"/>
    </location>
</feature>
<dbReference type="PANTHER" id="PTHR42673">
    <property type="entry name" value="MALEYLACETOACETATE ISOMERASE"/>
    <property type="match status" value="1"/>
</dbReference>
<gene>
    <name evidence="3" type="ORF">ISO4_02337</name>
</gene>
<dbReference type="GO" id="GO:0016740">
    <property type="term" value="F:transferase activity"/>
    <property type="evidence" value="ECO:0007669"/>
    <property type="project" value="UniProtKB-KW"/>
</dbReference>
<dbReference type="SFLD" id="SFLDS00019">
    <property type="entry name" value="Glutathione_Transferase_(cytos"/>
    <property type="match status" value="1"/>
</dbReference>
<dbReference type="EMBL" id="ARXR01000021">
    <property type="protein sequence ID" value="MBF5053735.1"/>
    <property type="molecule type" value="Genomic_DNA"/>
</dbReference>
<keyword evidence="3" id="KW-0808">Transferase</keyword>
<dbReference type="Proteomes" id="UP000644441">
    <property type="component" value="Unassembled WGS sequence"/>
</dbReference>
<dbReference type="SFLD" id="SFLDG00358">
    <property type="entry name" value="Main_(cytGST)"/>
    <property type="match status" value="1"/>
</dbReference>
<dbReference type="InterPro" id="IPR036249">
    <property type="entry name" value="Thioredoxin-like_sf"/>
</dbReference>
<comment type="caution">
    <text evidence="3">The sequence shown here is derived from an EMBL/GenBank/DDBJ whole genome shotgun (WGS) entry which is preliminary data.</text>
</comment>
<evidence type="ECO:0000313" key="4">
    <source>
        <dbReference type="Proteomes" id="UP000644441"/>
    </source>
</evidence>
<dbReference type="InterPro" id="IPR010987">
    <property type="entry name" value="Glutathione-S-Trfase_C-like"/>
</dbReference>
<dbReference type="SUPFAM" id="SSF47616">
    <property type="entry name" value="GST C-terminal domain-like"/>
    <property type="match status" value="1"/>
</dbReference>
<feature type="domain" description="GST C-terminal" evidence="2">
    <location>
        <begin position="84"/>
        <end position="216"/>
    </location>
</feature>
<dbReference type="Pfam" id="PF14497">
    <property type="entry name" value="GST_C_3"/>
    <property type="match status" value="1"/>
</dbReference>
<dbReference type="CDD" id="cd00570">
    <property type="entry name" value="GST_N_family"/>
    <property type="match status" value="1"/>
</dbReference>
<dbReference type="RefSeq" id="WP_142950157.1">
    <property type="nucleotide sequence ID" value="NZ_ARXR01000021.1"/>
</dbReference>
<name>A0ABS0AHX1_9GAMM</name>
<dbReference type="SUPFAM" id="SSF52833">
    <property type="entry name" value="Thioredoxin-like"/>
    <property type="match status" value="1"/>
</dbReference>